<dbReference type="Gene3D" id="3.30.710.10">
    <property type="entry name" value="Potassium Channel Kv1.1, Chain A"/>
    <property type="match status" value="1"/>
</dbReference>
<dbReference type="Proteomes" id="UP001305779">
    <property type="component" value="Unassembled WGS sequence"/>
</dbReference>
<proteinExistence type="predicted"/>
<keyword evidence="2" id="KW-1185">Reference proteome</keyword>
<dbReference type="EMBL" id="JAXOVC010000011">
    <property type="protein sequence ID" value="KAK4496044.1"/>
    <property type="molecule type" value="Genomic_DNA"/>
</dbReference>
<evidence type="ECO:0008006" key="3">
    <source>
        <dbReference type="Google" id="ProtNLM"/>
    </source>
</evidence>
<evidence type="ECO:0000313" key="1">
    <source>
        <dbReference type="EMBL" id="KAK4496044.1"/>
    </source>
</evidence>
<sequence>MDEMDHQPATAPTSAEIDKVSQNGDVVFEAGEPGQQRRILVSSAILTMASTAFAALLGPHFREGQQLGTSQSPVTIPLPEDDPDAMLDLFRLLHLVAVPSLLAADDSKRMQSFAVAADKWCCIDALRLQAQGMLLAAVGQLGTDVTPLGLHMAQLATTAYLFNHQQCFAGLVKRMVLGVAGSYLDIWRQIDEQTLPAQFYCKKAIATA</sequence>
<comment type="caution">
    <text evidence="1">The sequence shown here is derived from an EMBL/GenBank/DDBJ whole genome shotgun (WGS) entry which is preliminary data.</text>
</comment>
<accession>A0ABR0E3N5</accession>
<name>A0ABR0E3N5_ZASCE</name>
<dbReference type="InterPro" id="IPR011333">
    <property type="entry name" value="SKP1/BTB/POZ_sf"/>
</dbReference>
<organism evidence="1 2">
    <name type="scientific">Zasmidium cellare</name>
    <name type="common">Wine cellar mold</name>
    <name type="synonym">Racodium cellare</name>
    <dbReference type="NCBI Taxonomy" id="395010"/>
    <lineage>
        <taxon>Eukaryota</taxon>
        <taxon>Fungi</taxon>
        <taxon>Dikarya</taxon>
        <taxon>Ascomycota</taxon>
        <taxon>Pezizomycotina</taxon>
        <taxon>Dothideomycetes</taxon>
        <taxon>Dothideomycetidae</taxon>
        <taxon>Mycosphaerellales</taxon>
        <taxon>Mycosphaerellaceae</taxon>
        <taxon>Zasmidium</taxon>
    </lineage>
</organism>
<gene>
    <name evidence="1" type="ORF">PRZ48_013313</name>
</gene>
<evidence type="ECO:0000313" key="2">
    <source>
        <dbReference type="Proteomes" id="UP001305779"/>
    </source>
</evidence>
<reference evidence="1 2" key="1">
    <citation type="journal article" date="2023" name="G3 (Bethesda)">
        <title>A chromosome-level genome assembly of Zasmidium syzygii isolated from banana leaves.</title>
        <authorList>
            <person name="van Westerhoven A.C."/>
            <person name="Mehrabi R."/>
            <person name="Talebi R."/>
            <person name="Steentjes M.B.F."/>
            <person name="Corcolon B."/>
            <person name="Chong P.A."/>
            <person name="Kema G.H.J."/>
            <person name="Seidl M.F."/>
        </authorList>
    </citation>
    <scope>NUCLEOTIDE SEQUENCE [LARGE SCALE GENOMIC DNA]</scope>
    <source>
        <strain evidence="1 2">P124</strain>
    </source>
</reference>
<protein>
    <recommendedName>
        <fullName evidence="3">BTB domain-containing protein</fullName>
    </recommendedName>
</protein>